<dbReference type="InterPro" id="IPR020546">
    <property type="entry name" value="ATP_synth_F1_dsu/esu_N"/>
</dbReference>
<dbReference type="InterPro" id="IPR020547">
    <property type="entry name" value="ATP_synth_F1_esu_C"/>
</dbReference>
<reference evidence="13" key="2">
    <citation type="journal article" date="2021" name="PeerJ">
        <title>Extensive microbial diversity within the chicken gut microbiome revealed by metagenomics and culture.</title>
        <authorList>
            <person name="Gilroy R."/>
            <person name="Ravi A."/>
            <person name="Getino M."/>
            <person name="Pursley I."/>
            <person name="Horton D.L."/>
            <person name="Alikhan N.F."/>
            <person name="Baker D."/>
            <person name="Gharbi K."/>
            <person name="Hall N."/>
            <person name="Watson M."/>
            <person name="Adriaenssens E.M."/>
            <person name="Foster-Nyarko E."/>
            <person name="Jarju S."/>
            <person name="Secka A."/>
            <person name="Antonio M."/>
            <person name="Oren A."/>
            <person name="Chaudhuri R.R."/>
            <person name="La Ragione R."/>
            <person name="Hildebrand F."/>
            <person name="Pallen M.J."/>
        </authorList>
    </citation>
    <scope>NUCLEOTIDE SEQUENCE</scope>
    <source>
        <strain evidence="13">ChiSjej2B20-13462</strain>
    </source>
</reference>
<dbReference type="Pfam" id="PF02823">
    <property type="entry name" value="ATP-synt_DE_N"/>
    <property type="match status" value="1"/>
</dbReference>
<comment type="subunit">
    <text evidence="9 10">F-type ATPases have 2 components, CF(1) - the catalytic core - and CF(0) - the membrane proton channel. CF(1) has five subunits: alpha(3), beta(3), gamma(1), delta(1), epsilon(1). CF(0) has three main subunits: a, b and c.</text>
</comment>
<dbReference type="HAMAP" id="MF_00530">
    <property type="entry name" value="ATP_synth_epsil_bac"/>
    <property type="match status" value="1"/>
</dbReference>
<evidence type="ECO:0000256" key="7">
    <source>
        <dbReference type="ARBA" id="ARBA00023196"/>
    </source>
</evidence>
<evidence type="ECO:0000256" key="9">
    <source>
        <dbReference type="HAMAP-Rule" id="MF_00530"/>
    </source>
</evidence>
<evidence type="ECO:0000256" key="4">
    <source>
        <dbReference type="ARBA" id="ARBA00022475"/>
    </source>
</evidence>
<evidence type="ECO:0000259" key="11">
    <source>
        <dbReference type="Pfam" id="PF00401"/>
    </source>
</evidence>
<keyword evidence="4 9" id="KW-1003">Cell membrane</keyword>
<evidence type="ECO:0000313" key="13">
    <source>
        <dbReference type="EMBL" id="HIQ68720.1"/>
    </source>
</evidence>
<dbReference type="Gene3D" id="2.60.15.10">
    <property type="entry name" value="F0F1 ATP synthase delta/epsilon subunit, N-terminal"/>
    <property type="match status" value="1"/>
</dbReference>
<dbReference type="GO" id="GO:0046933">
    <property type="term" value="F:proton-transporting ATP synthase activity, rotational mechanism"/>
    <property type="evidence" value="ECO:0007669"/>
    <property type="project" value="UniProtKB-UniRule"/>
</dbReference>
<reference evidence="13" key="1">
    <citation type="submission" date="2020-10" db="EMBL/GenBank/DDBJ databases">
        <authorList>
            <person name="Gilroy R."/>
        </authorList>
    </citation>
    <scope>NUCLEOTIDE SEQUENCE</scope>
    <source>
        <strain evidence="13">ChiSjej2B20-13462</strain>
    </source>
</reference>
<keyword evidence="7 9" id="KW-0139">CF(1)</keyword>
<dbReference type="PANTHER" id="PTHR13822:SF10">
    <property type="entry name" value="ATP SYNTHASE EPSILON CHAIN, CHLOROPLASTIC"/>
    <property type="match status" value="1"/>
</dbReference>
<keyword evidence="6 9" id="KW-0472">Membrane</keyword>
<dbReference type="InterPro" id="IPR001469">
    <property type="entry name" value="ATP_synth_F1_dsu/esu"/>
</dbReference>
<proteinExistence type="inferred from homology"/>
<name>A0A9D1CMR7_9FIRM</name>
<comment type="caution">
    <text evidence="13">The sequence shown here is derived from an EMBL/GenBank/DDBJ whole genome shotgun (WGS) entry which is preliminary data.</text>
</comment>
<dbReference type="NCBIfam" id="TIGR01216">
    <property type="entry name" value="ATP_synt_epsi"/>
    <property type="match status" value="1"/>
</dbReference>
<evidence type="ECO:0000256" key="6">
    <source>
        <dbReference type="ARBA" id="ARBA00023136"/>
    </source>
</evidence>
<evidence type="ECO:0000256" key="1">
    <source>
        <dbReference type="ARBA" id="ARBA00004184"/>
    </source>
</evidence>
<dbReference type="EMBL" id="DVFN01000002">
    <property type="protein sequence ID" value="HIQ68720.1"/>
    <property type="molecule type" value="Genomic_DNA"/>
</dbReference>
<evidence type="ECO:0000256" key="5">
    <source>
        <dbReference type="ARBA" id="ARBA00023065"/>
    </source>
</evidence>
<evidence type="ECO:0000313" key="14">
    <source>
        <dbReference type="Proteomes" id="UP000886874"/>
    </source>
</evidence>
<dbReference type="SUPFAM" id="SSF51344">
    <property type="entry name" value="Epsilon subunit of F1F0-ATP synthase N-terminal domain"/>
    <property type="match status" value="1"/>
</dbReference>
<dbReference type="InterPro" id="IPR036771">
    <property type="entry name" value="ATPsynth_dsu/esu_N"/>
</dbReference>
<dbReference type="GO" id="GO:0045259">
    <property type="term" value="C:proton-transporting ATP synthase complex"/>
    <property type="evidence" value="ECO:0007669"/>
    <property type="project" value="UniProtKB-KW"/>
</dbReference>
<keyword evidence="9" id="KW-0375">Hydrogen ion transport</keyword>
<feature type="domain" description="ATP synthase F1 complex delta/epsilon subunit N-terminal" evidence="12">
    <location>
        <begin position="5"/>
        <end position="82"/>
    </location>
</feature>
<dbReference type="PANTHER" id="PTHR13822">
    <property type="entry name" value="ATP SYNTHASE DELTA/EPSILON CHAIN"/>
    <property type="match status" value="1"/>
</dbReference>
<dbReference type="GO" id="GO:0005524">
    <property type="term" value="F:ATP binding"/>
    <property type="evidence" value="ECO:0007669"/>
    <property type="project" value="UniProtKB-UniRule"/>
</dbReference>
<evidence type="ECO:0000256" key="8">
    <source>
        <dbReference type="ARBA" id="ARBA00023310"/>
    </source>
</evidence>
<comment type="subcellular location">
    <subcellularLocation>
        <location evidence="9">Cell membrane</location>
        <topology evidence="9">Peripheral membrane protein</topology>
    </subcellularLocation>
    <subcellularLocation>
        <location evidence="1">Endomembrane system</location>
        <topology evidence="1">Peripheral membrane protein</topology>
    </subcellularLocation>
</comment>
<evidence type="ECO:0000256" key="3">
    <source>
        <dbReference type="ARBA" id="ARBA00022448"/>
    </source>
</evidence>
<feature type="domain" description="ATP synthase epsilon subunit C-terminal" evidence="11">
    <location>
        <begin position="87"/>
        <end position="129"/>
    </location>
</feature>
<accession>A0A9D1CMR7</accession>
<sequence>MANTFQLEILTPTRHFFSGQVDALTFQAKDGEWTILKDHAPMIAALRAGSVKFRVDGVWKEAVNSEGYMEVSAGGIILFAQTCEWPEEVDINRAKRQEEEAAEHLRQAKSTSEFKINQILLARAMARLRNSKRNVNLD</sequence>
<comment type="similarity">
    <text evidence="2 9 10">Belongs to the ATPase epsilon chain family.</text>
</comment>
<comment type="function">
    <text evidence="9">Produces ATP from ADP in the presence of a proton gradient across the membrane.</text>
</comment>
<evidence type="ECO:0000256" key="10">
    <source>
        <dbReference type="RuleBase" id="RU003656"/>
    </source>
</evidence>
<gene>
    <name evidence="9 13" type="primary">atpC</name>
    <name evidence="13" type="ORF">IAA67_00080</name>
</gene>
<protein>
    <recommendedName>
        <fullName evidence="9">ATP synthase epsilon chain</fullName>
    </recommendedName>
    <alternativeName>
        <fullName evidence="9">ATP synthase F1 sector epsilon subunit</fullName>
    </alternativeName>
    <alternativeName>
        <fullName evidence="9">F-ATPase epsilon subunit</fullName>
    </alternativeName>
</protein>
<keyword evidence="8 9" id="KW-0066">ATP synthesis</keyword>
<evidence type="ECO:0000256" key="2">
    <source>
        <dbReference type="ARBA" id="ARBA00005712"/>
    </source>
</evidence>
<organism evidence="13 14">
    <name type="scientific">Candidatus Avoscillospira stercorigallinarum</name>
    <dbReference type="NCBI Taxonomy" id="2840708"/>
    <lineage>
        <taxon>Bacteria</taxon>
        <taxon>Bacillati</taxon>
        <taxon>Bacillota</taxon>
        <taxon>Clostridia</taxon>
        <taxon>Eubacteriales</taxon>
        <taxon>Oscillospiraceae</taxon>
        <taxon>Oscillospiraceae incertae sedis</taxon>
        <taxon>Candidatus Avoscillospira</taxon>
    </lineage>
</organism>
<dbReference type="Proteomes" id="UP000886874">
    <property type="component" value="Unassembled WGS sequence"/>
</dbReference>
<dbReference type="Pfam" id="PF00401">
    <property type="entry name" value="ATP-synt_DE"/>
    <property type="match status" value="1"/>
</dbReference>
<dbReference type="GO" id="GO:0005886">
    <property type="term" value="C:plasma membrane"/>
    <property type="evidence" value="ECO:0007669"/>
    <property type="project" value="UniProtKB-SubCell"/>
</dbReference>
<dbReference type="AlphaFoldDB" id="A0A9D1CMR7"/>
<evidence type="ECO:0000259" key="12">
    <source>
        <dbReference type="Pfam" id="PF02823"/>
    </source>
</evidence>
<keyword evidence="3 9" id="KW-0813">Transport</keyword>
<keyword evidence="5 9" id="KW-0406">Ion transport</keyword>
<dbReference type="CDD" id="cd12152">
    <property type="entry name" value="F1-ATPase_delta"/>
    <property type="match status" value="1"/>
</dbReference>
<dbReference type="GO" id="GO:0012505">
    <property type="term" value="C:endomembrane system"/>
    <property type="evidence" value="ECO:0007669"/>
    <property type="project" value="UniProtKB-SubCell"/>
</dbReference>